<protein>
    <submittedName>
        <fullName evidence="1">Uncharacterized protein</fullName>
    </submittedName>
</protein>
<dbReference type="OrthoDB" id="3630412at2"/>
<evidence type="ECO:0000313" key="2">
    <source>
        <dbReference type="Proteomes" id="UP000199503"/>
    </source>
</evidence>
<keyword evidence="2" id="KW-1185">Reference proteome</keyword>
<dbReference type="AlphaFoldDB" id="A0A1H9MS80"/>
<gene>
    <name evidence="1" type="ORF">SAMN04488000_107192</name>
</gene>
<dbReference type="EMBL" id="FOFV01000007">
    <property type="protein sequence ID" value="SER26564.1"/>
    <property type="molecule type" value="Genomic_DNA"/>
</dbReference>
<dbReference type="RefSeq" id="WP_143091632.1">
    <property type="nucleotide sequence ID" value="NZ_FOFV01000007.1"/>
</dbReference>
<organism evidence="1 2">
    <name type="scientific">Lentzea albida</name>
    <dbReference type="NCBI Taxonomy" id="65499"/>
    <lineage>
        <taxon>Bacteria</taxon>
        <taxon>Bacillati</taxon>
        <taxon>Actinomycetota</taxon>
        <taxon>Actinomycetes</taxon>
        <taxon>Pseudonocardiales</taxon>
        <taxon>Pseudonocardiaceae</taxon>
        <taxon>Lentzea</taxon>
    </lineage>
</organism>
<reference evidence="2" key="1">
    <citation type="submission" date="2016-10" db="EMBL/GenBank/DDBJ databases">
        <authorList>
            <person name="Varghese N."/>
            <person name="Submissions S."/>
        </authorList>
    </citation>
    <scope>NUCLEOTIDE SEQUENCE [LARGE SCALE GENOMIC DNA]</scope>
    <source>
        <strain evidence="2">DSM 44437</strain>
    </source>
</reference>
<accession>A0A1H9MS80</accession>
<evidence type="ECO:0000313" key="1">
    <source>
        <dbReference type="EMBL" id="SER26564.1"/>
    </source>
</evidence>
<dbReference type="Proteomes" id="UP000199503">
    <property type="component" value="Unassembled WGS sequence"/>
</dbReference>
<sequence length="97" mass="10301">MPSLRAGTIMKCAHKQVVVLETGLKEGDEEAARIAPLSKTTPPSGPAVEFKDRVYGTYWVLVGQVSTVRAASLVTVWGGPDKVNPAVLKEVLQVAGK</sequence>
<name>A0A1H9MS80_9PSEU</name>
<proteinExistence type="predicted"/>